<keyword evidence="1" id="KW-0175">Coiled coil</keyword>
<evidence type="ECO:0000313" key="2">
    <source>
        <dbReference type="EMBL" id="MBB6446482.1"/>
    </source>
</evidence>
<reference evidence="2 3" key="1">
    <citation type="submission" date="2020-08" db="EMBL/GenBank/DDBJ databases">
        <title>Genomic Encyclopedia of Type Strains, Phase IV (KMG-IV): sequencing the most valuable type-strain genomes for metagenomic binning, comparative biology and taxonomic classification.</title>
        <authorList>
            <person name="Goeker M."/>
        </authorList>
    </citation>
    <scope>NUCLEOTIDE SEQUENCE [LARGE SCALE GENOMIC DNA]</scope>
    <source>
        <strain evidence="2 3">DSM 5391</strain>
    </source>
</reference>
<comment type="caution">
    <text evidence="2">The sequence shown here is derived from an EMBL/GenBank/DDBJ whole genome shotgun (WGS) entry which is preliminary data.</text>
</comment>
<evidence type="ECO:0000256" key="1">
    <source>
        <dbReference type="SAM" id="Coils"/>
    </source>
</evidence>
<dbReference type="Proteomes" id="UP000531594">
    <property type="component" value="Unassembled WGS sequence"/>
</dbReference>
<proteinExistence type="predicted"/>
<dbReference type="RefSeq" id="WP_184527523.1">
    <property type="nucleotide sequence ID" value="NZ_JACHGK010000011.1"/>
</dbReference>
<gene>
    <name evidence="2" type="ORF">HNR53_003141</name>
</gene>
<protein>
    <submittedName>
        <fullName evidence="2">Uncharacterized protein</fullName>
    </submittedName>
</protein>
<keyword evidence="3" id="KW-1185">Reference proteome</keyword>
<accession>A0A7X0HTC4</accession>
<dbReference type="AlphaFoldDB" id="A0A7X0HTC4"/>
<organism evidence="2 3">
    <name type="scientific">Bacillus benzoevorans</name>
    <dbReference type="NCBI Taxonomy" id="1456"/>
    <lineage>
        <taxon>Bacteria</taxon>
        <taxon>Bacillati</taxon>
        <taxon>Bacillota</taxon>
        <taxon>Bacilli</taxon>
        <taxon>Bacillales</taxon>
        <taxon>Bacillaceae</taxon>
        <taxon>Bacillus</taxon>
    </lineage>
</organism>
<sequence length="88" mass="10246">MTEKLTRLEEIKALHSVGKVTVQGMLPSWHISHKDVDWLIERAEKAEKQHFEILALESQANGDKKLIEKLEKEVEFWRDIADSCECNN</sequence>
<dbReference type="EMBL" id="JACHGK010000011">
    <property type="protein sequence ID" value="MBB6446482.1"/>
    <property type="molecule type" value="Genomic_DNA"/>
</dbReference>
<feature type="coiled-coil region" evidence="1">
    <location>
        <begin position="53"/>
        <end position="87"/>
    </location>
</feature>
<evidence type="ECO:0000313" key="3">
    <source>
        <dbReference type="Proteomes" id="UP000531594"/>
    </source>
</evidence>
<name>A0A7X0HTC4_9BACI</name>